<feature type="chain" id="PRO_5031661179" description="Outer membrane protein assembly factor BamD" evidence="6">
    <location>
        <begin position="24"/>
        <end position="334"/>
    </location>
</feature>
<dbReference type="FunFam" id="1.25.40.10:FF:000419">
    <property type="entry name" value="Outer membrane protein assembly factor BamD"/>
    <property type="match status" value="1"/>
</dbReference>
<keyword evidence="5" id="KW-0449">Lipoprotein</keyword>
<name>A0A7X0JTB3_9GAMM</name>
<dbReference type="InterPro" id="IPR011990">
    <property type="entry name" value="TPR-like_helical_dom_sf"/>
</dbReference>
<dbReference type="InterPro" id="IPR039565">
    <property type="entry name" value="BamD-like"/>
</dbReference>
<dbReference type="SUPFAM" id="SSF48452">
    <property type="entry name" value="TPR-like"/>
    <property type="match status" value="1"/>
</dbReference>
<dbReference type="PANTHER" id="PTHR37423">
    <property type="entry name" value="SOLUBLE LYTIC MUREIN TRANSGLYCOSYLASE-RELATED"/>
    <property type="match status" value="1"/>
</dbReference>
<feature type="domain" description="Outer membrane lipoprotein BamD-like" evidence="7">
    <location>
        <begin position="40"/>
        <end position="243"/>
    </location>
</feature>
<dbReference type="NCBIfam" id="TIGR03302">
    <property type="entry name" value="OM_YfiO"/>
    <property type="match status" value="1"/>
</dbReference>
<evidence type="ECO:0000256" key="6">
    <source>
        <dbReference type="HAMAP-Rule" id="MF_00922"/>
    </source>
</evidence>
<evidence type="ECO:0000256" key="3">
    <source>
        <dbReference type="ARBA" id="ARBA00023139"/>
    </source>
</evidence>
<protein>
    <recommendedName>
        <fullName evidence="6">Outer membrane protein assembly factor BamD</fullName>
    </recommendedName>
</protein>
<keyword evidence="3" id="KW-0564">Palmitate</keyword>
<evidence type="ECO:0000256" key="2">
    <source>
        <dbReference type="ARBA" id="ARBA00023136"/>
    </source>
</evidence>
<dbReference type="RefSeq" id="WP_166848793.1">
    <property type="nucleotide sequence ID" value="NZ_JAAONY010000001.1"/>
</dbReference>
<dbReference type="CDD" id="cd15830">
    <property type="entry name" value="BamD"/>
    <property type="match status" value="1"/>
</dbReference>
<evidence type="ECO:0000313" key="9">
    <source>
        <dbReference type="Proteomes" id="UP000528457"/>
    </source>
</evidence>
<dbReference type="FunCoup" id="A0A7X0JTB3">
    <property type="interactions" value="110"/>
</dbReference>
<keyword evidence="4 6" id="KW-0998">Cell outer membrane</keyword>
<dbReference type="HAMAP" id="MF_00922">
    <property type="entry name" value="OM_assembly_BamD"/>
    <property type="match status" value="1"/>
</dbReference>
<dbReference type="GO" id="GO:1990063">
    <property type="term" value="C:Bam protein complex"/>
    <property type="evidence" value="ECO:0007669"/>
    <property type="project" value="TreeGrafter"/>
</dbReference>
<evidence type="ECO:0000259" key="7">
    <source>
        <dbReference type="Pfam" id="PF13525"/>
    </source>
</evidence>
<dbReference type="InterPro" id="IPR017689">
    <property type="entry name" value="BamD"/>
</dbReference>
<dbReference type="GO" id="GO:0043165">
    <property type="term" value="P:Gram-negative-bacterium-type cell outer membrane assembly"/>
    <property type="evidence" value="ECO:0007669"/>
    <property type="project" value="UniProtKB-UniRule"/>
</dbReference>
<evidence type="ECO:0000313" key="8">
    <source>
        <dbReference type="EMBL" id="MBB6521333.1"/>
    </source>
</evidence>
<keyword evidence="1 6" id="KW-0732">Signal</keyword>
<evidence type="ECO:0000256" key="4">
    <source>
        <dbReference type="ARBA" id="ARBA00023237"/>
    </source>
</evidence>
<accession>A0A7X0JTB3</accession>
<comment type="subunit">
    <text evidence="6">Part of the Bam complex.</text>
</comment>
<comment type="subcellular location">
    <subcellularLocation>
        <location evidence="6">Cell outer membrane</location>
    </subcellularLocation>
</comment>
<dbReference type="EMBL" id="JACHHT010000001">
    <property type="protein sequence ID" value="MBB6521333.1"/>
    <property type="molecule type" value="Genomic_DNA"/>
</dbReference>
<comment type="function">
    <text evidence="6">Part of the outer membrane protein assembly complex, which is involved in assembly and insertion of beta-barrel proteins into the outer membrane.</text>
</comment>
<comment type="caution">
    <text evidence="8">The sequence shown here is derived from an EMBL/GenBank/DDBJ whole genome shotgun (WGS) entry which is preliminary data.</text>
</comment>
<dbReference type="Gene3D" id="1.25.40.10">
    <property type="entry name" value="Tetratricopeptide repeat domain"/>
    <property type="match status" value="1"/>
</dbReference>
<evidence type="ECO:0000256" key="1">
    <source>
        <dbReference type="ARBA" id="ARBA00022729"/>
    </source>
</evidence>
<dbReference type="InParanoid" id="A0A7X0JTB3"/>
<dbReference type="Proteomes" id="UP000528457">
    <property type="component" value="Unassembled WGS sequence"/>
</dbReference>
<gene>
    <name evidence="6" type="primary">bamD</name>
    <name evidence="8" type="ORF">HNR48_001611</name>
</gene>
<comment type="similarity">
    <text evidence="6">Belongs to the BamD family.</text>
</comment>
<sequence length="334" mass="38296" precursor="true">MQNYPSIGAKLVLSLLLALTLSACSYFQDEEDEEKPQYDSERQFYEAAQRQLDTKQWERATKTLQALEENFPFGKYAEQAQLELIYAYYKSSETEAASAAADRFIRLHPQHRNVDYAYYMKGLSSFSEGKGLFERFLPTDLTRRDPGSARESFTYFSQLIARFPNSNYAPDAEKRMIYLRNLLARYEIHVANYYFKRGAYVAATNRGRYVVENFQKTPAVPDGLAVTIQGYHALGMDDLAETNLAILKENYPDHPAIGSDGTFNYQFHADSGERGWLSKLTFGFLDKQDPPGFDSRAVYNPAYSSDRQARQAVNAQEASGDRPWYHRITFGIFE</sequence>
<organism evidence="8 9">
    <name type="scientific">Pseudoteredinibacter isoporae</name>
    <dbReference type="NCBI Taxonomy" id="570281"/>
    <lineage>
        <taxon>Bacteria</taxon>
        <taxon>Pseudomonadati</taxon>
        <taxon>Pseudomonadota</taxon>
        <taxon>Gammaproteobacteria</taxon>
        <taxon>Cellvibrionales</taxon>
        <taxon>Cellvibrionaceae</taxon>
        <taxon>Pseudoteredinibacter</taxon>
    </lineage>
</organism>
<proteinExistence type="inferred from homology"/>
<feature type="signal peptide" evidence="6">
    <location>
        <begin position="1"/>
        <end position="23"/>
    </location>
</feature>
<reference evidence="8 9" key="1">
    <citation type="submission" date="2020-08" db="EMBL/GenBank/DDBJ databases">
        <title>Genomic Encyclopedia of Type Strains, Phase IV (KMG-IV): sequencing the most valuable type-strain genomes for metagenomic binning, comparative biology and taxonomic classification.</title>
        <authorList>
            <person name="Goeker M."/>
        </authorList>
    </citation>
    <scope>NUCLEOTIDE SEQUENCE [LARGE SCALE GENOMIC DNA]</scope>
    <source>
        <strain evidence="8 9">DSM 22368</strain>
    </source>
</reference>
<evidence type="ECO:0000256" key="5">
    <source>
        <dbReference type="ARBA" id="ARBA00023288"/>
    </source>
</evidence>
<keyword evidence="9" id="KW-1185">Reference proteome</keyword>
<keyword evidence="2 6" id="KW-0472">Membrane</keyword>
<dbReference type="GO" id="GO:0051205">
    <property type="term" value="P:protein insertion into membrane"/>
    <property type="evidence" value="ECO:0007669"/>
    <property type="project" value="UniProtKB-UniRule"/>
</dbReference>
<dbReference type="Pfam" id="PF13525">
    <property type="entry name" value="YfiO"/>
    <property type="match status" value="1"/>
</dbReference>
<dbReference type="PANTHER" id="PTHR37423:SF1">
    <property type="entry name" value="OUTER MEMBRANE PROTEIN ASSEMBLY FACTOR BAMD"/>
    <property type="match status" value="1"/>
</dbReference>
<dbReference type="AlphaFoldDB" id="A0A7X0JTB3"/>